<evidence type="ECO:0000256" key="1">
    <source>
        <dbReference type="SAM" id="MobiDB-lite"/>
    </source>
</evidence>
<proteinExistence type="predicted"/>
<keyword evidence="3" id="KW-1185">Reference proteome</keyword>
<gene>
    <name evidence="2" type="ORF">AXF42_Ash007168</name>
</gene>
<protein>
    <submittedName>
        <fullName evidence="2">Uncharacterized protein</fullName>
    </submittedName>
</protein>
<dbReference type="OrthoDB" id="1077969at2759"/>
<dbReference type="EMBL" id="KZ451903">
    <property type="protein sequence ID" value="PKA64423.1"/>
    <property type="molecule type" value="Genomic_DNA"/>
</dbReference>
<feature type="compositionally biased region" description="Low complexity" evidence="1">
    <location>
        <begin position="48"/>
        <end position="60"/>
    </location>
</feature>
<dbReference type="Proteomes" id="UP000236161">
    <property type="component" value="Unassembled WGS sequence"/>
</dbReference>
<evidence type="ECO:0000313" key="2">
    <source>
        <dbReference type="EMBL" id="PKA64423.1"/>
    </source>
</evidence>
<evidence type="ECO:0000313" key="3">
    <source>
        <dbReference type="Proteomes" id="UP000236161"/>
    </source>
</evidence>
<reference evidence="2 3" key="1">
    <citation type="journal article" date="2017" name="Nature">
        <title>The Apostasia genome and the evolution of orchids.</title>
        <authorList>
            <person name="Zhang G.Q."/>
            <person name="Liu K.W."/>
            <person name="Li Z."/>
            <person name="Lohaus R."/>
            <person name="Hsiao Y.Y."/>
            <person name="Niu S.C."/>
            <person name="Wang J.Y."/>
            <person name="Lin Y.C."/>
            <person name="Xu Q."/>
            <person name="Chen L.J."/>
            <person name="Yoshida K."/>
            <person name="Fujiwara S."/>
            <person name="Wang Z.W."/>
            <person name="Zhang Y.Q."/>
            <person name="Mitsuda N."/>
            <person name="Wang M."/>
            <person name="Liu G.H."/>
            <person name="Pecoraro L."/>
            <person name="Huang H.X."/>
            <person name="Xiao X.J."/>
            <person name="Lin M."/>
            <person name="Wu X.Y."/>
            <person name="Wu W.L."/>
            <person name="Chen Y.Y."/>
            <person name="Chang S.B."/>
            <person name="Sakamoto S."/>
            <person name="Ohme-Takagi M."/>
            <person name="Yagi M."/>
            <person name="Zeng S.J."/>
            <person name="Shen C.Y."/>
            <person name="Yeh C.M."/>
            <person name="Luo Y.B."/>
            <person name="Tsai W.C."/>
            <person name="Van de Peer Y."/>
            <person name="Liu Z.J."/>
        </authorList>
    </citation>
    <scope>NUCLEOTIDE SEQUENCE [LARGE SCALE GENOMIC DNA]</scope>
    <source>
        <strain evidence="3">cv. Shenzhen</strain>
        <tissue evidence="2">Stem</tissue>
    </source>
</reference>
<name>A0A2I0B9E8_9ASPA</name>
<accession>A0A2I0B9E8</accession>
<dbReference type="AlphaFoldDB" id="A0A2I0B9E8"/>
<feature type="region of interest" description="Disordered" evidence="1">
    <location>
        <begin position="32"/>
        <end position="75"/>
    </location>
</feature>
<sequence>MGNAMACFYPGAAMKSRSTCPLEHSERSLKSLQRLKSNSMARRRGRGRPSLPSSLKPSSPNQIVPVSQGEEGDSSCILEREGAARVKLVLTKKEAALLLSVLSGGREHELGFEGSGSLGWTPSLQSIPEGENCCDELEFD</sequence>
<organism evidence="2 3">
    <name type="scientific">Apostasia shenzhenica</name>
    <dbReference type="NCBI Taxonomy" id="1088818"/>
    <lineage>
        <taxon>Eukaryota</taxon>
        <taxon>Viridiplantae</taxon>
        <taxon>Streptophyta</taxon>
        <taxon>Embryophyta</taxon>
        <taxon>Tracheophyta</taxon>
        <taxon>Spermatophyta</taxon>
        <taxon>Magnoliopsida</taxon>
        <taxon>Liliopsida</taxon>
        <taxon>Asparagales</taxon>
        <taxon>Orchidaceae</taxon>
        <taxon>Apostasioideae</taxon>
        <taxon>Apostasia</taxon>
    </lineage>
</organism>